<dbReference type="SUPFAM" id="SSF56219">
    <property type="entry name" value="DNase I-like"/>
    <property type="match status" value="1"/>
</dbReference>
<dbReference type="GO" id="GO:0048488">
    <property type="term" value="P:synaptic vesicle endocytosis"/>
    <property type="evidence" value="ECO:0007669"/>
    <property type="project" value="TreeGrafter"/>
</dbReference>
<dbReference type="InterPro" id="IPR046985">
    <property type="entry name" value="IP5"/>
</dbReference>
<keyword evidence="3" id="KW-1185">Reference proteome</keyword>
<reference evidence="2" key="1">
    <citation type="submission" date="2018-11" db="EMBL/GenBank/DDBJ databases">
        <authorList>
            <consortium name="Pathogen Informatics"/>
        </authorList>
    </citation>
    <scope>NUCLEOTIDE SEQUENCE</scope>
</reference>
<sequence length="179" mass="21166">MVTSHDYVFWCGDFNYRIDMTGPEVKRLVNERNWLDLQRFDQLTTQRLSGTVFREFEEGPIRFAPTYKYDQFCDDYDTSEKARSPAWTDRILWRRWRAWFPRIEVDGSATKLAEIKSTPIEIDWSPGRLLVYNRAELKTSDHRPVGAIMDIDISVVRLTRWPDFSTMPCDCSAKLLVLE</sequence>
<name>A0A3S5AB76_9PLAT</name>
<dbReference type="InterPro" id="IPR036691">
    <property type="entry name" value="Endo/exonu/phosph_ase_sf"/>
</dbReference>
<dbReference type="GO" id="GO:0004439">
    <property type="term" value="F:phosphatidylinositol-4,5-bisphosphate 5-phosphatase activity"/>
    <property type="evidence" value="ECO:0007669"/>
    <property type="project" value="TreeGrafter"/>
</dbReference>
<dbReference type="EMBL" id="CAAALY010133437">
    <property type="protein sequence ID" value="VEL32362.1"/>
    <property type="molecule type" value="Genomic_DNA"/>
</dbReference>
<dbReference type="SMART" id="SM00128">
    <property type="entry name" value="IPPc"/>
    <property type="match status" value="1"/>
</dbReference>
<dbReference type="Proteomes" id="UP000784294">
    <property type="component" value="Unassembled WGS sequence"/>
</dbReference>
<dbReference type="AlphaFoldDB" id="A0A3S5AB76"/>
<gene>
    <name evidence="2" type="ORF">PXEA_LOCUS25802</name>
</gene>
<feature type="domain" description="Inositol polyphosphate-related phosphatase" evidence="1">
    <location>
        <begin position="1"/>
        <end position="157"/>
    </location>
</feature>
<dbReference type="OrthoDB" id="6275751at2759"/>
<dbReference type="InterPro" id="IPR000300">
    <property type="entry name" value="IPPc"/>
</dbReference>
<comment type="caution">
    <text evidence="2">The sequence shown here is derived from an EMBL/GenBank/DDBJ whole genome shotgun (WGS) entry which is preliminary data.</text>
</comment>
<proteinExistence type="predicted"/>
<organism evidence="2 3">
    <name type="scientific">Protopolystoma xenopodis</name>
    <dbReference type="NCBI Taxonomy" id="117903"/>
    <lineage>
        <taxon>Eukaryota</taxon>
        <taxon>Metazoa</taxon>
        <taxon>Spiralia</taxon>
        <taxon>Lophotrochozoa</taxon>
        <taxon>Platyhelminthes</taxon>
        <taxon>Monogenea</taxon>
        <taxon>Polyopisthocotylea</taxon>
        <taxon>Polystomatidea</taxon>
        <taxon>Polystomatidae</taxon>
        <taxon>Protopolystoma</taxon>
    </lineage>
</organism>
<evidence type="ECO:0000313" key="2">
    <source>
        <dbReference type="EMBL" id="VEL32362.1"/>
    </source>
</evidence>
<evidence type="ECO:0000313" key="3">
    <source>
        <dbReference type="Proteomes" id="UP000784294"/>
    </source>
</evidence>
<dbReference type="GO" id="GO:0046856">
    <property type="term" value="P:phosphatidylinositol dephosphorylation"/>
    <property type="evidence" value="ECO:0007669"/>
    <property type="project" value="InterPro"/>
</dbReference>
<protein>
    <recommendedName>
        <fullName evidence="1">Inositol polyphosphate-related phosphatase domain-containing protein</fullName>
    </recommendedName>
</protein>
<dbReference type="Pfam" id="PF22669">
    <property type="entry name" value="Exo_endo_phos2"/>
    <property type="match status" value="1"/>
</dbReference>
<evidence type="ECO:0000259" key="1">
    <source>
        <dbReference type="SMART" id="SM00128"/>
    </source>
</evidence>
<dbReference type="PANTHER" id="PTHR11200:SF257">
    <property type="entry name" value="PHOSPHOINOSITIDE 5-PHOSPHATASE"/>
    <property type="match status" value="1"/>
</dbReference>
<dbReference type="GO" id="GO:0098793">
    <property type="term" value="C:presynapse"/>
    <property type="evidence" value="ECO:0007669"/>
    <property type="project" value="GOC"/>
</dbReference>
<accession>A0A3S5AB76</accession>
<dbReference type="PANTHER" id="PTHR11200">
    <property type="entry name" value="INOSITOL 5-PHOSPHATASE"/>
    <property type="match status" value="1"/>
</dbReference>
<dbReference type="Gene3D" id="3.60.10.10">
    <property type="entry name" value="Endonuclease/exonuclease/phosphatase"/>
    <property type="match status" value="1"/>
</dbReference>